<name>A0A4Z2E769_9TELE</name>
<gene>
    <name evidence="1" type="ORF">EYF80_065471</name>
</gene>
<organism evidence="1 2">
    <name type="scientific">Liparis tanakae</name>
    <name type="common">Tanaka's snailfish</name>
    <dbReference type="NCBI Taxonomy" id="230148"/>
    <lineage>
        <taxon>Eukaryota</taxon>
        <taxon>Metazoa</taxon>
        <taxon>Chordata</taxon>
        <taxon>Craniata</taxon>
        <taxon>Vertebrata</taxon>
        <taxon>Euteleostomi</taxon>
        <taxon>Actinopterygii</taxon>
        <taxon>Neopterygii</taxon>
        <taxon>Teleostei</taxon>
        <taxon>Neoteleostei</taxon>
        <taxon>Acanthomorphata</taxon>
        <taxon>Eupercaria</taxon>
        <taxon>Perciformes</taxon>
        <taxon>Cottioidei</taxon>
        <taxon>Cottales</taxon>
        <taxon>Liparidae</taxon>
        <taxon>Liparis</taxon>
    </lineage>
</organism>
<keyword evidence="2" id="KW-1185">Reference proteome</keyword>
<evidence type="ECO:0000313" key="2">
    <source>
        <dbReference type="Proteomes" id="UP000314294"/>
    </source>
</evidence>
<accession>A0A4Z2E769</accession>
<proteinExistence type="predicted"/>
<reference evidence="1 2" key="1">
    <citation type="submission" date="2019-03" db="EMBL/GenBank/DDBJ databases">
        <title>First draft genome of Liparis tanakae, snailfish: a comprehensive survey of snailfish specific genes.</title>
        <authorList>
            <person name="Kim W."/>
            <person name="Song I."/>
            <person name="Jeong J.-H."/>
            <person name="Kim D."/>
            <person name="Kim S."/>
            <person name="Ryu S."/>
            <person name="Song J.Y."/>
            <person name="Lee S.K."/>
        </authorList>
    </citation>
    <scope>NUCLEOTIDE SEQUENCE [LARGE SCALE GENOMIC DNA]</scope>
    <source>
        <tissue evidence="1">Muscle</tissue>
    </source>
</reference>
<sequence length="87" mass="9657">MEEQGAGLCSILRRRCAYASENYGEDMILQKLSVGPRKDRSTVTPRETSLLRTMDPTYGVASPCSLPSNRQPSISALRHTVPLTYQV</sequence>
<evidence type="ECO:0000313" key="1">
    <source>
        <dbReference type="EMBL" id="TNN24404.1"/>
    </source>
</evidence>
<dbReference type="Proteomes" id="UP000314294">
    <property type="component" value="Unassembled WGS sequence"/>
</dbReference>
<comment type="caution">
    <text evidence="1">The sequence shown here is derived from an EMBL/GenBank/DDBJ whole genome shotgun (WGS) entry which is preliminary data.</text>
</comment>
<dbReference type="AlphaFoldDB" id="A0A4Z2E769"/>
<protein>
    <submittedName>
        <fullName evidence="1">Uncharacterized protein</fullName>
    </submittedName>
</protein>
<dbReference type="EMBL" id="SRLO01015468">
    <property type="protein sequence ID" value="TNN24404.1"/>
    <property type="molecule type" value="Genomic_DNA"/>
</dbReference>